<evidence type="ECO:0000313" key="3">
    <source>
        <dbReference type="EMBL" id="MBP2018384.1"/>
    </source>
</evidence>
<feature type="compositionally biased region" description="Gly residues" evidence="1">
    <location>
        <begin position="26"/>
        <end position="38"/>
    </location>
</feature>
<dbReference type="PROSITE" id="PS51257">
    <property type="entry name" value="PROKAR_LIPOPROTEIN"/>
    <property type="match status" value="1"/>
</dbReference>
<name>A0ABS4JS82_9FIRM</name>
<dbReference type="Proteomes" id="UP001519289">
    <property type="component" value="Unassembled WGS sequence"/>
</dbReference>
<feature type="signal peptide" evidence="2">
    <location>
        <begin position="1"/>
        <end position="27"/>
    </location>
</feature>
<keyword evidence="2" id="KW-0732">Signal</keyword>
<dbReference type="SUPFAM" id="SSF50969">
    <property type="entry name" value="YVTN repeat-like/Quinoprotein amine dehydrogenase"/>
    <property type="match status" value="1"/>
</dbReference>
<dbReference type="RefSeq" id="WP_209466507.1">
    <property type="nucleotide sequence ID" value="NZ_JAGGLG010000012.1"/>
</dbReference>
<evidence type="ECO:0000256" key="1">
    <source>
        <dbReference type="SAM" id="MobiDB-lite"/>
    </source>
</evidence>
<evidence type="ECO:0000313" key="4">
    <source>
        <dbReference type="Proteomes" id="UP001519289"/>
    </source>
</evidence>
<accession>A0ABS4JS82</accession>
<evidence type="ECO:0008006" key="5">
    <source>
        <dbReference type="Google" id="ProtNLM"/>
    </source>
</evidence>
<evidence type="ECO:0000256" key="2">
    <source>
        <dbReference type="SAM" id="SignalP"/>
    </source>
</evidence>
<dbReference type="InterPro" id="IPR011044">
    <property type="entry name" value="Quino_amine_DH_bsu"/>
</dbReference>
<keyword evidence="4" id="KW-1185">Reference proteome</keyword>
<protein>
    <recommendedName>
        <fullName evidence="5">SbsA Ig-like domain-containing protein</fullName>
    </recommendedName>
</protein>
<dbReference type="EMBL" id="JAGGLG010000012">
    <property type="protein sequence ID" value="MBP2018384.1"/>
    <property type="molecule type" value="Genomic_DNA"/>
</dbReference>
<gene>
    <name evidence="3" type="ORF">J2Z79_001792</name>
</gene>
<comment type="caution">
    <text evidence="3">The sequence shown here is derived from an EMBL/GenBank/DDBJ whole genome shotgun (WGS) entry which is preliminary data.</text>
</comment>
<feature type="chain" id="PRO_5047408371" description="SbsA Ig-like domain-containing protein" evidence="2">
    <location>
        <begin position="28"/>
        <end position="456"/>
    </location>
</feature>
<organism evidence="3 4">
    <name type="scientific">Symbiobacterium terraclitae</name>
    <dbReference type="NCBI Taxonomy" id="557451"/>
    <lineage>
        <taxon>Bacteria</taxon>
        <taxon>Bacillati</taxon>
        <taxon>Bacillota</taxon>
        <taxon>Clostridia</taxon>
        <taxon>Eubacteriales</taxon>
        <taxon>Symbiobacteriaceae</taxon>
        <taxon>Symbiobacterium</taxon>
    </lineage>
</organism>
<feature type="compositionally biased region" description="Gly residues" evidence="1">
    <location>
        <begin position="53"/>
        <end position="65"/>
    </location>
</feature>
<sequence length="456" mass="47503">MLPRRWLLTALSLVCVLAVGCSSGGRAQGETTGPGGTVGSEPAQAGDSSDTGSDGGGTTAGGAGGESAAVSVSSSISLVEYPWVKAPARVSAFSKQIRIQFSGPVDRGSVEARVAESVFNTPYTLEWSGDQEALLTLQAGCSSAELSMAGVKDAAGRELLPDRNPPLSLRLPCHGGAYRLVGAVDGLPIDGFPADIATIVDSDPAGSVLGRAGTIYFLFEAGEVRPVAYTQEGTWARLLRGGDLLIADGHTLRRVDRQGEVLKEITLPGSVIQGTVSPKGDAALLLLGSQQAVLVDLAQGSTRELATVAQSGDVTQLLWRRAANDVLAITESGPNWTPAWTLNLETGELSQPTGPLQLESPDGRWVIDFDRMGIFATDDPATPAVALSDEMLHPQWAPVWAPDSRHLVMGGGQVIDVATGTVLRSLADLQTCAPLRTLSVGLAGEELFVAYQDSCH</sequence>
<feature type="region of interest" description="Disordered" evidence="1">
    <location>
        <begin position="26"/>
        <end position="66"/>
    </location>
</feature>
<proteinExistence type="predicted"/>
<reference evidence="3 4" key="1">
    <citation type="submission" date="2021-03" db="EMBL/GenBank/DDBJ databases">
        <title>Genomic Encyclopedia of Type Strains, Phase IV (KMG-IV): sequencing the most valuable type-strain genomes for metagenomic binning, comparative biology and taxonomic classification.</title>
        <authorList>
            <person name="Goeker M."/>
        </authorList>
    </citation>
    <scope>NUCLEOTIDE SEQUENCE [LARGE SCALE GENOMIC DNA]</scope>
    <source>
        <strain evidence="3 4">DSM 27138</strain>
    </source>
</reference>